<keyword evidence="2" id="KW-1185">Reference proteome</keyword>
<accession>A0ABQ0LM76</accession>
<reference evidence="1" key="1">
    <citation type="submission" date="2014-09" db="EMBL/GenBank/DDBJ databases">
        <title>Genome sequence of the luminous mushroom Mycena chlorophos for searching fungal bioluminescence genes.</title>
        <authorList>
            <person name="Tanaka Y."/>
            <person name="Kasuga D."/>
            <person name="Oba Y."/>
            <person name="Hase S."/>
            <person name="Sato K."/>
            <person name="Oba Y."/>
            <person name="Sakakibara Y."/>
        </authorList>
    </citation>
    <scope>NUCLEOTIDE SEQUENCE</scope>
</reference>
<dbReference type="Proteomes" id="UP000815677">
    <property type="component" value="Unassembled WGS sequence"/>
</dbReference>
<dbReference type="EMBL" id="DF846814">
    <property type="protein sequence ID" value="GAT51011.1"/>
    <property type="molecule type" value="Genomic_DNA"/>
</dbReference>
<protein>
    <submittedName>
        <fullName evidence="1">Uncharacterized protein</fullName>
    </submittedName>
</protein>
<proteinExistence type="predicted"/>
<gene>
    <name evidence="1" type="ORF">MCHLO_08190</name>
</gene>
<organism evidence="1 2">
    <name type="scientific">Mycena chlorophos</name>
    <name type="common">Agaric fungus</name>
    <name type="synonym">Agaricus chlorophos</name>
    <dbReference type="NCBI Taxonomy" id="658473"/>
    <lineage>
        <taxon>Eukaryota</taxon>
        <taxon>Fungi</taxon>
        <taxon>Dikarya</taxon>
        <taxon>Basidiomycota</taxon>
        <taxon>Agaricomycotina</taxon>
        <taxon>Agaricomycetes</taxon>
        <taxon>Agaricomycetidae</taxon>
        <taxon>Agaricales</taxon>
        <taxon>Marasmiineae</taxon>
        <taxon>Mycenaceae</taxon>
        <taxon>Mycena</taxon>
    </lineage>
</organism>
<evidence type="ECO:0000313" key="2">
    <source>
        <dbReference type="Proteomes" id="UP000815677"/>
    </source>
</evidence>
<name>A0ABQ0LM76_MYCCL</name>
<sequence>MLHNIQISSFPVIFALPSNLHSVVLRGGICGDCNYILFVVNRFSHRNTMWFHALHASSHNGVVLLRETKDHGKLGVCHRTPRLIDITANGACVWKQGPPSYLPELKEEAHIFARRTLGARLDALIRHRLCLHLRAPSQSRWSTVEDSGFSCRVVPMPDASLSGRSCRGQCGRAWICRMMPNRKPSSLSSNAVLPSNKIQGASLIIR</sequence>
<evidence type="ECO:0000313" key="1">
    <source>
        <dbReference type="EMBL" id="GAT51011.1"/>
    </source>
</evidence>